<dbReference type="KEGG" id="apac:S7S_14685"/>
<dbReference type="Pfam" id="PF03646">
    <property type="entry name" value="FlaG"/>
    <property type="match status" value="1"/>
</dbReference>
<organism evidence="1 2">
    <name type="scientific">Isoalcanivorax pacificus W11-5</name>
    <dbReference type="NCBI Taxonomy" id="391936"/>
    <lineage>
        <taxon>Bacteria</taxon>
        <taxon>Pseudomonadati</taxon>
        <taxon>Pseudomonadota</taxon>
        <taxon>Gammaproteobacteria</taxon>
        <taxon>Oceanospirillales</taxon>
        <taxon>Alcanivoracaceae</taxon>
        <taxon>Isoalcanivorax</taxon>
    </lineage>
</organism>
<dbReference type="InterPro" id="IPR005186">
    <property type="entry name" value="FlaG"/>
</dbReference>
<dbReference type="Gene3D" id="3.30.160.170">
    <property type="entry name" value="FlaG-like"/>
    <property type="match status" value="1"/>
</dbReference>
<reference evidence="1 2" key="1">
    <citation type="journal article" date="2012" name="J. Bacteriol.">
        <title>Genome sequence of an alkane-degrading bacterium, Alcanivorax pacificus type strain W11-5, isolated from deep sea sediment.</title>
        <authorList>
            <person name="Lai Q."/>
            <person name="Shao Z."/>
        </authorList>
    </citation>
    <scope>NUCLEOTIDE SEQUENCE [LARGE SCALE GENOMIC DNA]</scope>
    <source>
        <strain evidence="1 2">W11-5</strain>
    </source>
</reference>
<dbReference type="RefSeq" id="WP_008733762.1">
    <property type="nucleotide sequence ID" value="NZ_CP004387.1"/>
</dbReference>
<evidence type="ECO:0000313" key="1">
    <source>
        <dbReference type="EMBL" id="AJD49349.1"/>
    </source>
</evidence>
<dbReference type="InterPro" id="IPR035924">
    <property type="entry name" value="FlaG-like_sf"/>
</dbReference>
<protein>
    <submittedName>
        <fullName evidence="1">Flagellar protein</fullName>
    </submittedName>
</protein>
<dbReference type="EMBL" id="CP004387">
    <property type="protein sequence ID" value="AJD49349.1"/>
    <property type="molecule type" value="Genomic_DNA"/>
</dbReference>
<dbReference type="SUPFAM" id="SSF160214">
    <property type="entry name" value="FlaG-like"/>
    <property type="match status" value="1"/>
</dbReference>
<keyword evidence="2" id="KW-1185">Reference proteome</keyword>
<proteinExistence type="predicted"/>
<gene>
    <name evidence="1" type="ORF">S7S_14685</name>
</gene>
<dbReference type="Proteomes" id="UP000006764">
    <property type="component" value="Chromosome"/>
</dbReference>
<accession>A0A0B4XM37</accession>
<dbReference type="OrthoDB" id="5741693at2"/>
<keyword evidence="1" id="KW-0966">Cell projection</keyword>
<dbReference type="PANTHER" id="PTHR37166:SF1">
    <property type="entry name" value="PROTEIN FLAG"/>
    <property type="match status" value="1"/>
</dbReference>
<evidence type="ECO:0000313" key="2">
    <source>
        <dbReference type="Proteomes" id="UP000006764"/>
    </source>
</evidence>
<dbReference type="AlphaFoldDB" id="A0A0B4XM37"/>
<dbReference type="HOGENOM" id="CLU_120910_4_4_6"/>
<dbReference type="STRING" id="391936.S7S_14685"/>
<keyword evidence="1" id="KW-0282">Flagellum</keyword>
<keyword evidence="1" id="KW-0969">Cilium</keyword>
<dbReference type="PANTHER" id="PTHR37166">
    <property type="entry name" value="PROTEIN FLAG"/>
    <property type="match status" value="1"/>
</dbReference>
<sequence>MKISADAVSQALSSVAHSALTPRQRVERVLNEVLTEERQTAVPEDLLPPVQQVNGVLRAYGVEFELSEHSGRTIIRLVDRESGEVIREIPPEELITLSERLEQIRGLLIRLTA</sequence>
<name>A0A0B4XM37_9GAMM</name>